<evidence type="ECO:0000313" key="1">
    <source>
        <dbReference type="EMBL" id="RSK81894.1"/>
    </source>
</evidence>
<gene>
    <name evidence="1" type="ORF">EJE83_10480</name>
</gene>
<dbReference type="InterPro" id="IPR025859">
    <property type="entry name" value="AurF/CmlI"/>
</dbReference>
<keyword evidence="2" id="KW-1185">Reference proteome</keyword>
<dbReference type="Proteomes" id="UP000270216">
    <property type="component" value="Unassembled WGS sequence"/>
</dbReference>
<organism evidence="1 2">
    <name type="scientific">Pandoraea apista</name>
    <dbReference type="NCBI Taxonomy" id="93218"/>
    <lineage>
        <taxon>Bacteria</taxon>
        <taxon>Pseudomonadati</taxon>
        <taxon>Pseudomonadota</taxon>
        <taxon>Betaproteobacteria</taxon>
        <taxon>Burkholderiales</taxon>
        <taxon>Burkholderiaceae</taxon>
        <taxon>Pandoraea</taxon>
    </lineage>
</organism>
<dbReference type="EMBL" id="RWHX01000015">
    <property type="protein sequence ID" value="RSK81894.1"/>
    <property type="molecule type" value="Genomic_DNA"/>
</dbReference>
<evidence type="ECO:0000313" key="2">
    <source>
        <dbReference type="Proteomes" id="UP000270216"/>
    </source>
</evidence>
<protein>
    <recommendedName>
        <fullName evidence="3">p-aminobenzoate N-oxygenase AurF</fullName>
    </recommendedName>
</protein>
<comment type="caution">
    <text evidence="1">The sequence shown here is derived from an EMBL/GenBank/DDBJ whole genome shotgun (WGS) entry which is preliminary data.</text>
</comment>
<dbReference type="Pfam" id="PF11583">
    <property type="entry name" value="AurF"/>
    <property type="match status" value="1"/>
</dbReference>
<name>A0ABX9ZRB3_9BURK</name>
<dbReference type="Gene3D" id="1.10.620.20">
    <property type="entry name" value="Ribonucleotide Reductase, subunit A"/>
    <property type="match status" value="1"/>
</dbReference>
<sequence length="332" mass="36410">MPSRPSPLRRPVSDSNLPDDEVLIAGGGAGALDRGQQPWQEIAAVTRCAAEAPFPPLRPDQLFFNVTLMPYAMHPLVCALGQAARQQLSALRLADYLNKTERVELHIVNRAIEQMLGMPAIASVSRDDLLAIYTDEGFHTWMMERFRRRLLSHTGYGLTQGVSPSVVRVLALCETVPAAFRAVSIMAAALVTETLITGTLRQAGACDDVYPPVRALLADHAADEMRHQAAFVRFASEWVPSLSADAREILNALLPDLMTAFLAPDLPAWRDHLRSVGLDAADAGLVIRESIDPREVGVQMMAAALVPRRLFERLGMSCAERFTQQATGWRPP</sequence>
<proteinExistence type="predicted"/>
<reference evidence="1 2" key="1">
    <citation type="submission" date="2018-12" db="EMBL/GenBank/DDBJ databases">
        <title>Whole genome sequence of a Pandoraea apista isolate from a patient with cystic fibrosis.</title>
        <authorList>
            <person name="Kenna D.T."/>
            <person name="Turton J.F."/>
        </authorList>
    </citation>
    <scope>NUCLEOTIDE SEQUENCE [LARGE SCALE GENOMIC DNA]</scope>
    <source>
        <strain evidence="1 2">Pa13324</strain>
    </source>
</reference>
<dbReference type="InterPro" id="IPR012348">
    <property type="entry name" value="RNR-like"/>
</dbReference>
<accession>A0ABX9ZRB3</accession>
<evidence type="ECO:0008006" key="3">
    <source>
        <dbReference type="Google" id="ProtNLM"/>
    </source>
</evidence>